<dbReference type="InterPro" id="IPR014722">
    <property type="entry name" value="Rib_uL2_dom2"/>
</dbReference>
<dbReference type="CDD" id="cd06087">
    <property type="entry name" value="KOW_RPS4"/>
    <property type="match status" value="1"/>
</dbReference>
<organism evidence="7 8">
    <name type="scientific">Sphagnum troendelagicum</name>
    <dbReference type="NCBI Taxonomy" id="128251"/>
    <lineage>
        <taxon>Eukaryota</taxon>
        <taxon>Viridiplantae</taxon>
        <taxon>Streptophyta</taxon>
        <taxon>Embryophyta</taxon>
        <taxon>Bryophyta</taxon>
        <taxon>Sphagnophytina</taxon>
        <taxon>Sphagnopsida</taxon>
        <taxon>Sphagnales</taxon>
        <taxon>Sphagnaceae</taxon>
        <taxon>Sphagnum</taxon>
    </lineage>
</organism>
<name>A0ABP0UC89_9BRYO</name>
<dbReference type="HAMAP" id="MF_00485">
    <property type="entry name" value="Ribosomal_eS4"/>
    <property type="match status" value="1"/>
</dbReference>
<dbReference type="EMBL" id="OZ019895">
    <property type="protein sequence ID" value="CAK9218649.1"/>
    <property type="molecule type" value="Genomic_DNA"/>
</dbReference>
<evidence type="ECO:0000256" key="2">
    <source>
        <dbReference type="ARBA" id="ARBA00022730"/>
    </source>
</evidence>
<proteinExistence type="inferred from homology"/>
<keyword evidence="3" id="KW-0694">RNA-binding</keyword>
<dbReference type="InterPro" id="IPR013845">
    <property type="entry name" value="Ribosomal_eS4_central_region"/>
</dbReference>
<dbReference type="Pfam" id="PF00467">
    <property type="entry name" value="KOW"/>
    <property type="match status" value="1"/>
</dbReference>
<dbReference type="PANTHER" id="PTHR11581:SF0">
    <property type="entry name" value="SMALL RIBOSOMAL SUBUNIT PROTEIN ES4"/>
    <property type="match status" value="1"/>
</dbReference>
<dbReference type="InterPro" id="IPR005824">
    <property type="entry name" value="KOW"/>
</dbReference>
<evidence type="ECO:0000256" key="1">
    <source>
        <dbReference type="ARBA" id="ARBA00007500"/>
    </source>
</evidence>
<dbReference type="InterPro" id="IPR032277">
    <property type="entry name" value="Ribosomal_eS4_C"/>
</dbReference>
<dbReference type="InterPro" id="IPR038237">
    <property type="entry name" value="Ribosomal_eS4_central_sf"/>
</dbReference>
<dbReference type="Proteomes" id="UP001497512">
    <property type="component" value="Chromosome 3"/>
</dbReference>
<evidence type="ECO:0000313" key="7">
    <source>
        <dbReference type="EMBL" id="CAK9218649.1"/>
    </source>
</evidence>
<evidence type="ECO:0000256" key="4">
    <source>
        <dbReference type="ARBA" id="ARBA00022980"/>
    </source>
</evidence>
<dbReference type="InterPro" id="IPR000876">
    <property type="entry name" value="Ribosomal_eS4"/>
</dbReference>
<keyword evidence="4" id="KW-0689">Ribosomal protein</keyword>
<dbReference type="Pfam" id="PF08071">
    <property type="entry name" value="RS4NT"/>
    <property type="match status" value="1"/>
</dbReference>
<keyword evidence="2" id="KW-0699">rRNA-binding</keyword>
<dbReference type="Gene3D" id="3.10.290.10">
    <property type="entry name" value="RNA-binding S4 domain"/>
    <property type="match status" value="1"/>
</dbReference>
<dbReference type="CDD" id="cd00165">
    <property type="entry name" value="S4"/>
    <property type="match status" value="1"/>
</dbReference>
<dbReference type="PROSITE" id="PS00528">
    <property type="entry name" value="RIBOSOMAL_S4E"/>
    <property type="match status" value="1"/>
</dbReference>
<evidence type="ECO:0000259" key="6">
    <source>
        <dbReference type="SMART" id="SM00739"/>
    </source>
</evidence>
<dbReference type="PANTHER" id="PTHR11581">
    <property type="entry name" value="30S/40S RIBOSOMAL PROTEIN S4"/>
    <property type="match status" value="1"/>
</dbReference>
<accession>A0ABP0UC89</accession>
<reference evidence="7" key="1">
    <citation type="submission" date="2024-02" db="EMBL/GenBank/DDBJ databases">
        <authorList>
            <consortium name="ELIXIR-Norway"/>
            <consortium name="Elixir Norway"/>
        </authorList>
    </citation>
    <scope>NUCLEOTIDE SEQUENCE</scope>
</reference>
<evidence type="ECO:0000256" key="5">
    <source>
        <dbReference type="ARBA" id="ARBA00023274"/>
    </source>
</evidence>
<evidence type="ECO:0000256" key="3">
    <source>
        <dbReference type="ARBA" id="ARBA00022884"/>
    </source>
</evidence>
<dbReference type="Gene3D" id="2.40.50.740">
    <property type="match status" value="1"/>
</dbReference>
<dbReference type="Pfam" id="PF16121">
    <property type="entry name" value="40S_S4_C"/>
    <property type="match status" value="1"/>
</dbReference>
<feature type="domain" description="KOW" evidence="6">
    <location>
        <begin position="228"/>
        <end position="255"/>
    </location>
</feature>
<dbReference type="InterPro" id="IPR018199">
    <property type="entry name" value="Ribosomal_eS4_N_CS"/>
</dbReference>
<dbReference type="Gene3D" id="2.30.30.30">
    <property type="match status" value="1"/>
</dbReference>
<dbReference type="InterPro" id="IPR041982">
    <property type="entry name" value="Ribosomal_eS4_KOW"/>
</dbReference>
<dbReference type="SMART" id="SM00739">
    <property type="entry name" value="KOW"/>
    <property type="match status" value="1"/>
</dbReference>
<keyword evidence="8" id="KW-1185">Reference proteome</keyword>
<sequence length="317" mass="36006">MIVRRIEDIDEDCWETRYREGEETRNSFFLGVFCLEASESKLLRRHRQRSLSAIMARGLKKHLKRLNAPSHWMLDKLGGAFAPKPSPGPHKERECLPLVVMLRNRLKYALTYREVVAIVMQRLIAIDGKVRTDKCYPAGFMDVISIAKTNENFRLLYDSKGRFTLHHINADEAKYKLCKVRAARFGEKGVPHITTFDGRTIRYPDPLIKVNDTVKVNIETGKVVEFIKFDIGNIVMVTGGRNRGRIGVIQHREKHKGSFDIIHVVDAVGHQFATRMGNVFTIGQGTKPWISLPRGKGIKLSIVDEAKKRASTAKAAT</sequence>
<comment type="similarity">
    <text evidence="1">Belongs to the eukaryotic ribosomal protein eS4 family.</text>
</comment>
<evidence type="ECO:0000313" key="8">
    <source>
        <dbReference type="Proteomes" id="UP001497512"/>
    </source>
</evidence>
<dbReference type="InterPro" id="IPR013843">
    <property type="entry name" value="Ribosomal_eS4_N"/>
</dbReference>
<dbReference type="Pfam" id="PF00900">
    <property type="entry name" value="Ribosomal_S4e"/>
    <property type="match status" value="1"/>
</dbReference>
<dbReference type="InterPro" id="IPR036986">
    <property type="entry name" value="S4_RNA-bd_sf"/>
</dbReference>
<protein>
    <recommendedName>
        <fullName evidence="6">KOW domain-containing protein</fullName>
    </recommendedName>
</protein>
<keyword evidence="5" id="KW-0687">Ribonucleoprotein</keyword>
<gene>
    <name evidence="7" type="ORF">CSSPTR1EN2_LOCUS14090</name>
</gene>